<keyword evidence="1" id="KW-0732">Signal</keyword>
<sequence>MFSFIYILLAVIVRAEILTGKIDEPGEPSALLQHGNCSMDICAANGGYTTVVSDNGKWRAFPYGIPLIPKDFDGLTSPGAHGDPGRTWAYMAGVELWPIEDTGKIIFWNDQKKAEPHAWGCATFGNT</sequence>
<gene>
    <name evidence="2" type="ORF">QBC38DRAFT_518377</name>
</gene>
<feature type="signal peptide" evidence="1">
    <location>
        <begin position="1"/>
        <end position="15"/>
    </location>
</feature>
<reference evidence="2" key="1">
    <citation type="journal article" date="2023" name="Mol. Phylogenet. Evol.">
        <title>Genome-scale phylogeny and comparative genomics of the fungal order Sordariales.</title>
        <authorList>
            <person name="Hensen N."/>
            <person name="Bonometti L."/>
            <person name="Westerberg I."/>
            <person name="Brannstrom I.O."/>
            <person name="Guillou S."/>
            <person name="Cros-Aarteil S."/>
            <person name="Calhoun S."/>
            <person name="Haridas S."/>
            <person name="Kuo A."/>
            <person name="Mondo S."/>
            <person name="Pangilinan J."/>
            <person name="Riley R."/>
            <person name="LaButti K."/>
            <person name="Andreopoulos B."/>
            <person name="Lipzen A."/>
            <person name="Chen C."/>
            <person name="Yan M."/>
            <person name="Daum C."/>
            <person name="Ng V."/>
            <person name="Clum A."/>
            <person name="Steindorff A."/>
            <person name="Ohm R.A."/>
            <person name="Martin F."/>
            <person name="Silar P."/>
            <person name="Natvig D.O."/>
            <person name="Lalanne C."/>
            <person name="Gautier V."/>
            <person name="Ament-Velasquez S.L."/>
            <person name="Kruys A."/>
            <person name="Hutchinson M.I."/>
            <person name="Powell A.J."/>
            <person name="Barry K."/>
            <person name="Miller A.N."/>
            <person name="Grigoriev I.V."/>
            <person name="Debuchy R."/>
            <person name="Gladieux P."/>
            <person name="Hiltunen Thoren M."/>
            <person name="Johannesson H."/>
        </authorList>
    </citation>
    <scope>NUCLEOTIDE SEQUENCE</scope>
    <source>
        <strain evidence="2">CBS 990.96</strain>
    </source>
</reference>
<evidence type="ECO:0000256" key="1">
    <source>
        <dbReference type="SAM" id="SignalP"/>
    </source>
</evidence>
<keyword evidence="3" id="KW-1185">Reference proteome</keyword>
<organism evidence="2 3">
    <name type="scientific">Podospora fimiseda</name>
    <dbReference type="NCBI Taxonomy" id="252190"/>
    <lineage>
        <taxon>Eukaryota</taxon>
        <taxon>Fungi</taxon>
        <taxon>Dikarya</taxon>
        <taxon>Ascomycota</taxon>
        <taxon>Pezizomycotina</taxon>
        <taxon>Sordariomycetes</taxon>
        <taxon>Sordariomycetidae</taxon>
        <taxon>Sordariales</taxon>
        <taxon>Podosporaceae</taxon>
        <taxon>Podospora</taxon>
    </lineage>
</organism>
<accession>A0AAN7BUW9</accession>
<evidence type="ECO:0000313" key="3">
    <source>
        <dbReference type="Proteomes" id="UP001301958"/>
    </source>
</evidence>
<protein>
    <submittedName>
        <fullName evidence="2">Uncharacterized protein</fullName>
    </submittedName>
</protein>
<evidence type="ECO:0000313" key="2">
    <source>
        <dbReference type="EMBL" id="KAK4229902.1"/>
    </source>
</evidence>
<reference evidence="2" key="2">
    <citation type="submission" date="2023-05" db="EMBL/GenBank/DDBJ databases">
        <authorList>
            <consortium name="Lawrence Berkeley National Laboratory"/>
            <person name="Steindorff A."/>
            <person name="Hensen N."/>
            <person name="Bonometti L."/>
            <person name="Westerberg I."/>
            <person name="Brannstrom I.O."/>
            <person name="Guillou S."/>
            <person name="Cros-Aarteil S."/>
            <person name="Calhoun S."/>
            <person name="Haridas S."/>
            <person name="Kuo A."/>
            <person name="Mondo S."/>
            <person name="Pangilinan J."/>
            <person name="Riley R."/>
            <person name="Labutti K."/>
            <person name="Andreopoulos B."/>
            <person name="Lipzen A."/>
            <person name="Chen C."/>
            <person name="Yanf M."/>
            <person name="Daum C."/>
            <person name="Ng V."/>
            <person name="Clum A."/>
            <person name="Ohm R."/>
            <person name="Martin F."/>
            <person name="Silar P."/>
            <person name="Natvig D."/>
            <person name="Lalanne C."/>
            <person name="Gautier V."/>
            <person name="Ament-Velasquez S.L."/>
            <person name="Kruys A."/>
            <person name="Hutchinson M.I."/>
            <person name="Powell A.J."/>
            <person name="Barry K."/>
            <person name="Miller A.N."/>
            <person name="Grigoriev I.V."/>
            <person name="Debuchy R."/>
            <person name="Gladieux P."/>
            <person name="Thoren M.H."/>
            <person name="Johannesson H."/>
        </authorList>
    </citation>
    <scope>NUCLEOTIDE SEQUENCE</scope>
    <source>
        <strain evidence="2">CBS 990.96</strain>
    </source>
</reference>
<dbReference type="EMBL" id="MU865303">
    <property type="protein sequence ID" value="KAK4229902.1"/>
    <property type="molecule type" value="Genomic_DNA"/>
</dbReference>
<name>A0AAN7BUW9_9PEZI</name>
<feature type="chain" id="PRO_5042879246" evidence="1">
    <location>
        <begin position="16"/>
        <end position="127"/>
    </location>
</feature>
<dbReference type="AlphaFoldDB" id="A0AAN7BUW9"/>
<comment type="caution">
    <text evidence="2">The sequence shown here is derived from an EMBL/GenBank/DDBJ whole genome shotgun (WGS) entry which is preliminary data.</text>
</comment>
<dbReference type="Proteomes" id="UP001301958">
    <property type="component" value="Unassembled WGS sequence"/>
</dbReference>
<proteinExistence type="predicted"/>